<protein>
    <recommendedName>
        <fullName evidence="1">DinB-like domain-containing protein</fullName>
    </recommendedName>
</protein>
<name>A0A1G6CNJ0_9STRE</name>
<evidence type="ECO:0000313" key="2">
    <source>
        <dbReference type="EMBL" id="SDB34446.1"/>
    </source>
</evidence>
<dbReference type="RefSeq" id="WP_074486357.1">
    <property type="nucleotide sequence ID" value="NZ_FMXP01000024.1"/>
</dbReference>
<dbReference type="STRING" id="439219.SAMN02910293_01700"/>
<reference evidence="2 3" key="1">
    <citation type="submission" date="2016-10" db="EMBL/GenBank/DDBJ databases">
        <authorList>
            <person name="de Groot N.N."/>
        </authorList>
    </citation>
    <scope>NUCLEOTIDE SEQUENCE [LARGE SCALE GENOMIC DNA]</scope>
    <source>
        <strain evidence="2 3">A-4</strain>
    </source>
</reference>
<proteinExistence type="predicted"/>
<dbReference type="EMBL" id="FMXP01000024">
    <property type="protein sequence ID" value="SDB34446.1"/>
    <property type="molecule type" value="Genomic_DNA"/>
</dbReference>
<organism evidence="2 3">
    <name type="scientific">Streptococcus henryi</name>
    <dbReference type="NCBI Taxonomy" id="439219"/>
    <lineage>
        <taxon>Bacteria</taxon>
        <taxon>Bacillati</taxon>
        <taxon>Bacillota</taxon>
        <taxon>Bacilli</taxon>
        <taxon>Lactobacillales</taxon>
        <taxon>Streptococcaceae</taxon>
        <taxon>Streptococcus</taxon>
    </lineage>
</organism>
<keyword evidence="3" id="KW-1185">Reference proteome</keyword>
<dbReference type="AlphaFoldDB" id="A0A1G6CNJ0"/>
<gene>
    <name evidence="2" type="ORF">SAMN02910293_01700</name>
</gene>
<sequence length="173" mass="19801">MTRFKDLLIDDLERAVARFQRAFEGVTVEQANAFPAAEMAPQIKSMTWLLWHTAFVLDVQIAELAGTEWLYQQGWKENLPENKTKNPSWIHSLEEAQTITVDSFDNLFAYFEAARDQAVRYIQSLEESGLDDIVDESWTPAVTRGIRLVSTLDDVTMHSGQVFYARRLLGLTD</sequence>
<dbReference type="eggNOG" id="COG2318">
    <property type="taxonomic scope" value="Bacteria"/>
</dbReference>
<dbReference type="Gene3D" id="1.20.120.450">
    <property type="entry name" value="dinb family like domain"/>
    <property type="match status" value="1"/>
</dbReference>
<feature type="domain" description="DinB-like" evidence="1">
    <location>
        <begin position="12"/>
        <end position="142"/>
    </location>
</feature>
<evidence type="ECO:0000313" key="3">
    <source>
        <dbReference type="Proteomes" id="UP000182508"/>
    </source>
</evidence>
<dbReference type="Pfam" id="PF12867">
    <property type="entry name" value="DinB_2"/>
    <property type="match status" value="1"/>
</dbReference>
<dbReference type="SUPFAM" id="SSF109854">
    <property type="entry name" value="DinB/YfiT-like putative metalloenzymes"/>
    <property type="match status" value="1"/>
</dbReference>
<dbReference type="InterPro" id="IPR034660">
    <property type="entry name" value="DinB/YfiT-like"/>
</dbReference>
<accession>A0A1G6CNJ0</accession>
<dbReference type="InterPro" id="IPR024775">
    <property type="entry name" value="DinB-like"/>
</dbReference>
<dbReference type="Proteomes" id="UP000182508">
    <property type="component" value="Unassembled WGS sequence"/>
</dbReference>
<evidence type="ECO:0000259" key="1">
    <source>
        <dbReference type="Pfam" id="PF12867"/>
    </source>
</evidence>